<dbReference type="Proteomes" id="UP000515465">
    <property type="component" value="Chromosome"/>
</dbReference>
<proteinExistence type="predicted"/>
<organism evidence="1 2">
    <name type="scientific">Mesorhizobium huakuii</name>
    <dbReference type="NCBI Taxonomy" id="28104"/>
    <lineage>
        <taxon>Bacteria</taxon>
        <taxon>Pseudomonadati</taxon>
        <taxon>Pseudomonadota</taxon>
        <taxon>Alphaproteobacteria</taxon>
        <taxon>Hyphomicrobiales</taxon>
        <taxon>Phyllobacteriaceae</taxon>
        <taxon>Mesorhizobium</taxon>
    </lineage>
</organism>
<dbReference type="RefSeq" id="WP_183459229.1">
    <property type="nucleotide sequence ID" value="NZ_CP050296.1"/>
</dbReference>
<evidence type="ECO:0000313" key="2">
    <source>
        <dbReference type="Proteomes" id="UP000515465"/>
    </source>
</evidence>
<gene>
    <name evidence="1" type="ORF">HB778_30345</name>
</gene>
<name>A0A7G6T0T6_9HYPH</name>
<evidence type="ECO:0000313" key="1">
    <source>
        <dbReference type="EMBL" id="QND60368.1"/>
    </source>
</evidence>
<accession>A0A7G6T0T6</accession>
<protein>
    <submittedName>
        <fullName evidence="1">Uncharacterized protein</fullName>
    </submittedName>
</protein>
<dbReference type="AlphaFoldDB" id="A0A7G6T0T6"/>
<reference evidence="2" key="1">
    <citation type="journal article" date="2020" name="Mol. Plant Microbe">
        <title>Rhizobial microsymbionts of the narrowly endemic Oxytropis species growing in Kamchatka are characterized by significant genetic diversity and possess a set of genes that are associated with T3SS and T6SS secretion systems and can affect the development of symbiosis.</title>
        <authorList>
            <person name="Safronova V."/>
            <person name="Guro P."/>
            <person name="Sazanova A."/>
            <person name="Kuznetsova I."/>
            <person name="Belimov A."/>
            <person name="Yakubov V."/>
            <person name="Chirak E."/>
            <person name="Afonin A."/>
            <person name="Gogolev Y."/>
            <person name="Andronov E."/>
            <person name="Tikhonovich I."/>
        </authorList>
    </citation>
    <scope>NUCLEOTIDE SEQUENCE [LARGE SCALE GENOMIC DNA]</scope>
    <source>
        <strain evidence="2">583</strain>
    </source>
</reference>
<sequence>MSVRDLLRRIFSFGDTDADADLAWRRRQYAQQYLLAAAAGGRKYDEELAIEAHTAAEWTHPGYPRLNK</sequence>
<dbReference type="EMBL" id="CP050296">
    <property type="protein sequence ID" value="QND60368.1"/>
    <property type="molecule type" value="Genomic_DNA"/>
</dbReference>